<evidence type="ECO:0000313" key="8">
    <source>
        <dbReference type="EMBL" id="AUX22149.1"/>
    </source>
</evidence>
<accession>A0A4P2PZ37</accession>
<reference evidence="8 9" key="1">
    <citation type="submission" date="2015-09" db="EMBL/GenBank/DDBJ databases">
        <title>Sorangium comparison.</title>
        <authorList>
            <person name="Zaburannyi N."/>
            <person name="Bunk B."/>
            <person name="Overmann J."/>
            <person name="Mueller R."/>
        </authorList>
    </citation>
    <scope>NUCLEOTIDE SEQUENCE [LARGE SCALE GENOMIC DNA]</scope>
    <source>
        <strain evidence="8 9">So ceGT47</strain>
    </source>
</reference>
<dbReference type="SUPFAM" id="SSF52540">
    <property type="entry name" value="P-loop containing nucleoside triphosphate hydrolases"/>
    <property type="match status" value="1"/>
</dbReference>
<feature type="domain" description="Protein kinase" evidence="7">
    <location>
        <begin position="16"/>
        <end position="293"/>
    </location>
</feature>
<protein>
    <recommendedName>
        <fullName evidence="7">Protein kinase domain-containing protein</fullName>
    </recommendedName>
</protein>
<evidence type="ECO:0000256" key="4">
    <source>
        <dbReference type="ARBA" id="ARBA00022840"/>
    </source>
</evidence>
<evidence type="ECO:0000256" key="5">
    <source>
        <dbReference type="PROSITE-ProRule" id="PRU10141"/>
    </source>
</evidence>
<evidence type="ECO:0000256" key="3">
    <source>
        <dbReference type="ARBA" id="ARBA00022777"/>
    </source>
</evidence>
<evidence type="ECO:0000256" key="2">
    <source>
        <dbReference type="ARBA" id="ARBA00022741"/>
    </source>
</evidence>
<dbReference type="SUPFAM" id="SSF48452">
    <property type="entry name" value="TPR-like"/>
    <property type="match status" value="1"/>
</dbReference>
<dbReference type="PROSITE" id="PS00108">
    <property type="entry name" value="PROTEIN_KINASE_ST"/>
    <property type="match status" value="1"/>
</dbReference>
<dbReference type="InterPro" id="IPR041664">
    <property type="entry name" value="AAA_16"/>
</dbReference>
<dbReference type="Gene3D" id="3.40.50.300">
    <property type="entry name" value="P-loop containing nucleotide triphosphate hydrolases"/>
    <property type="match status" value="1"/>
</dbReference>
<dbReference type="Gene3D" id="1.10.510.10">
    <property type="entry name" value="Transferase(Phosphotransferase) domain 1"/>
    <property type="match status" value="1"/>
</dbReference>
<dbReference type="InterPro" id="IPR027417">
    <property type="entry name" value="P-loop_NTPase"/>
</dbReference>
<dbReference type="PANTHER" id="PTHR43289">
    <property type="entry name" value="MITOGEN-ACTIVATED PROTEIN KINASE KINASE KINASE 20-RELATED"/>
    <property type="match status" value="1"/>
</dbReference>
<dbReference type="Gene3D" id="1.25.40.10">
    <property type="entry name" value="Tetratricopeptide repeat domain"/>
    <property type="match status" value="2"/>
</dbReference>
<keyword evidence="3" id="KW-0418">Kinase</keyword>
<name>A0A4P2PZ37_SORCE</name>
<proteinExistence type="predicted"/>
<keyword evidence="4 5" id="KW-0067">ATP-binding</keyword>
<dbReference type="InterPro" id="IPR011009">
    <property type="entry name" value="Kinase-like_dom_sf"/>
</dbReference>
<organism evidence="8 9">
    <name type="scientific">Sorangium cellulosum</name>
    <name type="common">Polyangium cellulosum</name>
    <dbReference type="NCBI Taxonomy" id="56"/>
    <lineage>
        <taxon>Bacteria</taxon>
        <taxon>Pseudomonadati</taxon>
        <taxon>Myxococcota</taxon>
        <taxon>Polyangia</taxon>
        <taxon>Polyangiales</taxon>
        <taxon>Polyangiaceae</taxon>
        <taxon>Sorangium</taxon>
    </lineage>
</organism>
<dbReference type="SMART" id="SM00220">
    <property type="entry name" value="S_TKc"/>
    <property type="match status" value="1"/>
</dbReference>
<dbReference type="InterPro" id="IPR011990">
    <property type="entry name" value="TPR-like_helical_dom_sf"/>
</dbReference>
<feature type="binding site" evidence="5">
    <location>
        <position position="45"/>
    </location>
    <ligand>
        <name>ATP</name>
        <dbReference type="ChEBI" id="CHEBI:30616"/>
    </ligand>
</feature>
<gene>
    <name evidence="8" type="ORF">SOCEGT47_026500</name>
</gene>
<dbReference type="GO" id="GO:0004674">
    <property type="term" value="F:protein serine/threonine kinase activity"/>
    <property type="evidence" value="ECO:0007669"/>
    <property type="project" value="TreeGrafter"/>
</dbReference>
<dbReference type="EMBL" id="CP012670">
    <property type="protein sequence ID" value="AUX22149.1"/>
    <property type="molecule type" value="Genomic_DNA"/>
</dbReference>
<keyword evidence="1" id="KW-0808">Transferase</keyword>
<evidence type="ECO:0000313" key="9">
    <source>
        <dbReference type="Proteomes" id="UP000295781"/>
    </source>
</evidence>
<dbReference type="InterPro" id="IPR008271">
    <property type="entry name" value="Ser/Thr_kinase_AS"/>
</dbReference>
<evidence type="ECO:0000256" key="6">
    <source>
        <dbReference type="SAM" id="MobiDB-lite"/>
    </source>
</evidence>
<dbReference type="SUPFAM" id="SSF56112">
    <property type="entry name" value="Protein kinase-like (PK-like)"/>
    <property type="match status" value="1"/>
</dbReference>
<dbReference type="RefSeq" id="WP_129347359.1">
    <property type="nucleotide sequence ID" value="NZ_CP012670.1"/>
</dbReference>
<feature type="region of interest" description="Disordered" evidence="6">
    <location>
        <begin position="319"/>
        <end position="345"/>
    </location>
</feature>
<evidence type="ECO:0000256" key="1">
    <source>
        <dbReference type="ARBA" id="ARBA00022679"/>
    </source>
</evidence>
<dbReference type="Gene3D" id="3.30.200.20">
    <property type="entry name" value="Phosphorylase Kinase, domain 1"/>
    <property type="match status" value="1"/>
</dbReference>
<dbReference type="PROSITE" id="PS00107">
    <property type="entry name" value="PROTEIN_KINASE_ATP"/>
    <property type="match status" value="1"/>
</dbReference>
<dbReference type="PROSITE" id="PS50011">
    <property type="entry name" value="PROTEIN_KINASE_DOM"/>
    <property type="match status" value="1"/>
</dbReference>
<dbReference type="PANTHER" id="PTHR43289:SF34">
    <property type="entry name" value="SERINE_THREONINE-PROTEIN KINASE YBDM-RELATED"/>
    <property type="match status" value="1"/>
</dbReference>
<keyword evidence="2 5" id="KW-0547">Nucleotide-binding</keyword>
<dbReference type="AlphaFoldDB" id="A0A4P2PZ37"/>
<dbReference type="InterPro" id="IPR017441">
    <property type="entry name" value="Protein_kinase_ATP_BS"/>
</dbReference>
<dbReference type="GO" id="GO:0005524">
    <property type="term" value="F:ATP binding"/>
    <property type="evidence" value="ECO:0007669"/>
    <property type="project" value="UniProtKB-UniRule"/>
</dbReference>
<dbReference type="Pfam" id="PF13191">
    <property type="entry name" value="AAA_16"/>
    <property type="match status" value="1"/>
</dbReference>
<dbReference type="Proteomes" id="UP000295781">
    <property type="component" value="Chromosome"/>
</dbReference>
<sequence>MSEEGYLPGTILAGRYQVRRELGRGGMGVVYLCRDLVLDERVAVKLLDRPGAATRPEDAWWFQEEARALAGLSHPALVKARDFGALGNGTPYLVMDAVPGRSLHEWLYLARLEDPLPWPIIWSVIDQVLGALAHAHARGVIHGDLKPSNVLVDLQHGGEPPLVHVLDLGLAWLIQDRIDHRLDGSRESEPTVRWGAGTPGWMAPEQIRFAAPHVGPPTDLYALGCILYALLAGGEVYDGTNEELLQQHRSAPIPDLPLPPGVPGDVAKFAKRLLAKRPWHRFDFAGDARRVWKRFEPRKNVSAAATPLPLALLTSGRLPPSRKELLTPDLVEPPSEDPPPSVTTTGLLALRPSPFVARAGERARLMEVVAEVVDAPKPLHRFVLLAGEAGVGKSRLAEWLCEEVHERALMVPLRARYRRIAAPLDGVLGAVTQHYRLDRAEREIVEKVLMNLWEVAPEDEVGKTWVAATAEWIKPSPPGSEAVGPTGKRFRLDRPELRWLIIRKTLERIGRDRPVLLWLDDLHYASPTTFEGLLTIHRDAPGLGLLVVATVRSEAVECDPAAARRIEGALAAYGGERLDVAPLNPAQTHALLRETLPLDDAAAEAATARSKGNPLFALQLLHAWASGGHLQLRAGKYFVPRASMAVQAATTADLWEERLAALPEDLRAGARAAAALGGDIRRELLRAQLTSLDLPADRAIAAMQRAQILLAVGDRLRWPHALLQEHLLSQLFVEPDARRVFRAAADALGAHPFASSRRILRHRVVSLLRAGDTDEAAALMHAHVAAHWQSTRDISATLRDLAVLDGKLPGGSDSRPGLRGAAEARPVLTGTRLGTQLRFRAEALRLAGRLDEARRDADDARRIFEQAGDRENQAHCLRLLGHIASDLGAEAQGRRLVARAHAIFDEIGHTHGQAQCEVLLGEIDYLLGEHARARAVLVSGASRFTEIGDRLGRAQCLLLQSMVEQAGALSEASRALLTTARADFDAIGYRLGLAQCDLALSHADHRAGRFEAARAGALAARQSFRDLANPRGEAGSERLLSMVALDAGGPELAEEHALAAGRIFERLADPWGLVEARLLFAQIALHRGDAELAREHLLACEAVALSEAEPRQHRHLTLAWLAYHEGRFHEAARELDAARAAFKDSRTGDHTPQLLERFARMGWPKPAGTRISGWMRTLAST</sequence>
<dbReference type="OrthoDB" id="5477118at2"/>
<dbReference type="Pfam" id="PF00069">
    <property type="entry name" value="Pkinase"/>
    <property type="match status" value="1"/>
</dbReference>
<dbReference type="CDD" id="cd14014">
    <property type="entry name" value="STKc_PknB_like"/>
    <property type="match status" value="1"/>
</dbReference>
<dbReference type="InterPro" id="IPR000719">
    <property type="entry name" value="Prot_kinase_dom"/>
</dbReference>
<evidence type="ECO:0000259" key="7">
    <source>
        <dbReference type="PROSITE" id="PS50011"/>
    </source>
</evidence>